<keyword evidence="2" id="KW-1185">Reference proteome</keyword>
<reference evidence="2" key="1">
    <citation type="journal article" date="2017" name="Nature">
        <title>The sunflower genome provides insights into oil metabolism, flowering and Asterid evolution.</title>
        <authorList>
            <person name="Badouin H."/>
            <person name="Gouzy J."/>
            <person name="Grassa C.J."/>
            <person name="Murat F."/>
            <person name="Staton S.E."/>
            <person name="Cottret L."/>
            <person name="Lelandais-Briere C."/>
            <person name="Owens G.L."/>
            <person name="Carrere S."/>
            <person name="Mayjonade B."/>
            <person name="Legrand L."/>
            <person name="Gill N."/>
            <person name="Kane N.C."/>
            <person name="Bowers J.E."/>
            <person name="Hubner S."/>
            <person name="Bellec A."/>
            <person name="Berard A."/>
            <person name="Berges H."/>
            <person name="Blanchet N."/>
            <person name="Boniface M.C."/>
            <person name="Brunel D."/>
            <person name="Catrice O."/>
            <person name="Chaidir N."/>
            <person name="Claudel C."/>
            <person name="Donnadieu C."/>
            <person name="Faraut T."/>
            <person name="Fievet G."/>
            <person name="Helmstetter N."/>
            <person name="King M."/>
            <person name="Knapp S.J."/>
            <person name="Lai Z."/>
            <person name="Le Paslier M.C."/>
            <person name="Lippi Y."/>
            <person name="Lorenzon L."/>
            <person name="Mandel J.R."/>
            <person name="Marage G."/>
            <person name="Marchand G."/>
            <person name="Marquand E."/>
            <person name="Bret-Mestries E."/>
            <person name="Morien E."/>
            <person name="Nambeesan S."/>
            <person name="Nguyen T."/>
            <person name="Pegot-Espagnet P."/>
            <person name="Pouilly N."/>
            <person name="Raftis F."/>
            <person name="Sallet E."/>
            <person name="Schiex T."/>
            <person name="Thomas J."/>
            <person name="Vandecasteele C."/>
            <person name="Vares D."/>
            <person name="Vear F."/>
            <person name="Vautrin S."/>
            <person name="Crespi M."/>
            <person name="Mangin B."/>
            <person name="Burke J.M."/>
            <person name="Salse J."/>
            <person name="Munos S."/>
            <person name="Vincourt P."/>
            <person name="Rieseberg L.H."/>
            <person name="Langlade N.B."/>
        </authorList>
    </citation>
    <scope>NUCLEOTIDE SEQUENCE [LARGE SCALE GENOMIC DNA]</scope>
    <source>
        <strain evidence="2">cv. SF193</strain>
    </source>
</reference>
<sequence length="114" mass="13386">MKVLSCIYSFTELIFVHYLRQHYLLLINRRAYGNILNVGEELKKETMPLQNGSRIYQLQGLRPKTCYEVKISYPASVEFKRGESELLPEHPRKLLNTEKLIFKNDDADLQNDPV</sequence>
<dbReference type="PANTHER" id="PTHR35465">
    <property type="entry name" value="CAVEOLIN-1 PROTEIN"/>
    <property type="match status" value="1"/>
</dbReference>
<dbReference type="PANTHER" id="PTHR35465:SF1">
    <property type="entry name" value="PHOSPHATIDYLINOSITOL-GLYCAN BIOSYNTHESIS CLASS X PROTEIN"/>
    <property type="match status" value="1"/>
</dbReference>
<evidence type="ECO:0000313" key="1">
    <source>
        <dbReference type="EMBL" id="OTF97852.1"/>
    </source>
</evidence>
<gene>
    <name evidence="1" type="ORF">HannXRQ_Chr14g0439211</name>
</gene>
<name>A0A251SH23_HELAN</name>
<protein>
    <submittedName>
        <fullName evidence="1">Uncharacterized protein</fullName>
    </submittedName>
</protein>
<organism evidence="1 2">
    <name type="scientific">Helianthus annuus</name>
    <name type="common">Common sunflower</name>
    <dbReference type="NCBI Taxonomy" id="4232"/>
    <lineage>
        <taxon>Eukaryota</taxon>
        <taxon>Viridiplantae</taxon>
        <taxon>Streptophyta</taxon>
        <taxon>Embryophyta</taxon>
        <taxon>Tracheophyta</taxon>
        <taxon>Spermatophyta</taxon>
        <taxon>Magnoliopsida</taxon>
        <taxon>eudicotyledons</taxon>
        <taxon>Gunneridae</taxon>
        <taxon>Pentapetalae</taxon>
        <taxon>asterids</taxon>
        <taxon>campanulids</taxon>
        <taxon>Asterales</taxon>
        <taxon>Asteraceae</taxon>
        <taxon>Asteroideae</taxon>
        <taxon>Heliantheae alliance</taxon>
        <taxon>Heliantheae</taxon>
        <taxon>Helianthus</taxon>
    </lineage>
</organism>
<dbReference type="AlphaFoldDB" id="A0A251SH23"/>
<accession>A0A251SH23</accession>
<dbReference type="EMBL" id="CM007903">
    <property type="protein sequence ID" value="OTF97852.1"/>
    <property type="molecule type" value="Genomic_DNA"/>
</dbReference>
<dbReference type="Proteomes" id="UP000215914">
    <property type="component" value="Chromosome 14"/>
</dbReference>
<dbReference type="InParanoid" id="A0A251SH23"/>
<proteinExistence type="predicted"/>
<evidence type="ECO:0000313" key="2">
    <source>
        <dbReference type="Proteomes" id="UP000215914"/>
    </source>
</evidence>